<dbReference type="AlphaFoldDB" id="A0A9P4Y5H7"/>
<evidence type="ECO:0000256" key="1">
    <source>
        <dbReference type="SAM" id="Phobius"/>
    </source>
</evidence>
<organism evidence="2 3">
    <name type="scientific">Cryphonectria parasitica (strain ATCC 38755 / EP155)</name>
    <dbReference type="NCBI Taxonomy" id="660469"/>
    <lineage>
        <taxon>Eukaryota</taxon>
        <taxon>Fungi</taxon>
        <taxon>Dikarya</taxon>
        <taxon>Ascomycota</taxon>
        <taxon>Pezizomycotina</taxon>
        <taxon>Sordariomycetes</taxon>
        <taxon>Sordariomycetidae</taxon>
        <taxon>Diaporthales</taxon>
        <taxon>Cryphonectriaceae</taxon>
        <taxon>Cryphonectria-Endothia species complex</taxon>
        <taxon>Cryphonectria</taxon>
    </lineage>
</organism>
<dbReference type="OrthoDB" id="5188169at2759"/>
<evidence type="ECO:0000313" key="2">
    <source>
        <dbReference type="EMBL" id="KAF3766870.1"/>
    </source>
</evidence>
<gene>
    <name evidence="2" type="ORF">M406DRAFT_355390</name>
</gene>
<dbReference type="EMBL" id="MU032346">
    <property type="protein sequence ID" value="KAF3766870.1"/>
    <property type="molecule type" value="Genomic_DNA"/>
</dbReference>
<reference evidence="2" key="1">
    <citation type="journal article" date="2020" name="Phytopathology">
        <title>Genome sequence of the chestnut blight fungus Cryphonectria parasitica EP155: A fundamental resource for an archetypical invasive plant pathogen.</title>
        <authorList>
            <person name="Crouch J.A."/>
            <person name="Dawe A."/>
            <person name="Aerts A."/>
            <person name="Barry K."/>
            <person name="Churchill A.C.L."/>
            <person name="Grimwood J."/>
            <person name="Hillman B."/>
            <person name="Milgroom M.G."/>
            <person name="Pangilinan J."/>
            <person name="Smith M."/>
            <person name="Salamov A."/>
            <person name="Schmutz J."/>
            <person name="Yadav J."/>
            <person name="Grigoriev I.V."/>
            <person name="Nuss D."/>
        </authorList>
    </citation>
    <scope>NUCLEOTIDE SEQUENCE</scope>
    <source>
        <strain evidence="2">EP155</strain>
    </source>
</reference>
<keyword evidence="1" id="KW-0812">Transmembrane</keyword>
<protein>
    <submittedName>
        <fullName evidence="2">Uncharacterized protein</fullName>
    </submittedName>
</protein>
<dbReference type="Proteomes" id="UP000803844">
    <property type="component" value="Unassembled WGS sequence"/>
</dbReference>
<name>A0A9P4Y5H7_CRYP1</name>
<keyword evidence="3" id="KW-1185">Reference proteome</keyword>
<evidence type="ECO:0000313" key="3">
    <source>
        <dbReference type="Proteomes" id="UP000803844"/>
    </source>
</evidence>
<feature type="transmembrane region" description="Helical" evidence="1">
    <location>
        <begin position="18"/>
        <end position="39"/>
    </location>
</feature>
<keyword evidence="1" id="KW-0472">Membrane</keyword>
<sequence length="89" mass="9980">MIAPAAPRPIKPLPGTKYGPAVAVVVSLTAVATFIRWQLQVESRTMDRMFAQYQNPQSEASRQKIFGEMGQADPRRSLFNVLSWGKEMK</sequence>
<comment type="caution">
    <text evidence="2">The sequence shown here is derived from an EMBL/GenBank/DDBJ whole genome shotgun (WGS) entry which is preliminary data.</text>
</comment>
<proteinExistence type="predicted"/>
<keyword evidence="1" id="KW-1133">Transmembrane helix</keyword>
<dbReference type="RefSeq" id="XP_040777831.1">
    <property type="nucleotide sequence ID" value="XM_040923156.1"/>
</dbReference>
<accession>A0A9P4Y5H7</accession>
<dbReference type="GeneID" id="63840285"/>